<proteinExistence type="inferred from homology"/>
<comment type="caution">
    <text evidence="6">The sequence shown here is derived from an EMBL/GenBank/DDBJ whole genome shotgun (WGS) entry which is preliminary data.</text>
</comment>
<keyword evidence="5" id="KW-0460">Magnesium</keyword>
<accession>A0A5A9XG33</accession>
<feature type="binding site" evidence="4">
    <location>
        <begin position="130"/>
        <end position="138"/>
    </location>
    <ligand>
        <name>ATP</name>
        <dbReference type="ChEBI" id="CHEBI:30616"/>
    </ligand>
</feature>
<dbReference type="SUPFAM" id="SSF100950">
    <property type="entry name" value="NagB/RpiA/CoA transferase-like"/>
    <property type="match status" value="1"/>
</dbReference>
<dbReference type="GO" id="GO:0046872">
    <property type="term" value="F:metal ion binding"/>
    <property type="evidence" value="ECO:0007669"/>
    <property type="project" value="UniProtKB-KW"/>
</dbReference>
<dbReference type="GO" id="GO:0009396">
    <property type="term" value="P:folic acid-containing compound biosynthetic process"/>
    <property type="evidence" value="ECO:0007669"/>
    <property type="project" value="TreeGrafter"/>
</dbReference>
<sequence length="197" mass="21693">MPKRSLRQQMLAQRLALSREAWHASSLLAQQNLLSLEEYSRAECIALYAPARNEADTTEIVAAAFRAGKRVLYPAVCGEHMVFRQVEGLASLEQGSFGILEPCPTGVDHHADEPDLIVVPGVAFDLSGHRIGYGKGFYDRFLRHPGRTAHLVGLCHDFQIVGGAIPAEGHDIRMEIIVSDRRVVRCGSNRSHLGDPD</sequence>
<dbReference type="GO" id="GO:0030272">
    <property type="term" value="F:5-formyltetrahydrofolate cyclo-ligase activity"/>
    <property type="evidence" value="ECO:0007669"/>
    <property type="project" value="UniProtKB-EC"/>
</dbReference>
<dbReference type="RefSeq" id="WP_149307543.1">
    <property type="nucleotide sequence ID" value="NZ_SRSD01000005.1"/>
</dbReference>
<dbReference type="EC" id="6.3.3.2" evidence="5"/>
<evidence type="ECO:0000256" key="4">
    <source>
        <dbReference type="PIRSR" id="PIRSR006806-1"/>
    </source>
</evidence>
<dbReference type="Pfam" id="PF01812">
    <property type="entry name" value="5-FTHF_cyc-lig"/>
    <property type="match status" value="1"/>
</dbReference>
<dbReference type="Proteomes" id="UP000324298">
    <property type="component" value="Unassembled WGS sequence"/>
</dbReference>
<dbReference type="InterPro" id="IPR037171">
    <property type="entry name" value="NagB/RpiA_transferase-like"/>
</dbReference>
<protein>
    <recommendedName>
        <fullName evidence="5">5-formyltetrahydrofolate cyclo-ligase</fullName>
        <ecNumber evidence="5">6.3.3.2</ecNumber>
    </recommendedName>
</protein>
<feature type="binding site" evidence="4">
    <location>
        <position position="54"/>
    </location>
    <ligand>
        <name>substrate</name>
    </ligand>
</feature>
<keyword evidence="6" id="KW-0436">Ligase</keyword>
<dbReference type="PANTHER" id="PTHR23407">
    <property type="entry name" value="ATPASE INHIBITOR/5-FORMYLTETRAHYDROFOLATE CYCLO-LIGASE"/>
    <property type="match status" value="1"/>
</dbReference>
<evidence type="ECO:0000313" key="7">
    <source>
        <dbReference type="Proteomes" id="UP000324298"/>
    </source>
</evidence>
<comment type="similarity">
    <text evidence="1 5">Belongs to the 5-formyltetrahydrofolate cyclo-ligase family.</text>
</comment>
<evidence type="ECO:0000256" key="3">
    <source>
        <dbReference type="ARBA" id="ARBA00022840"/>
    </source>
</evidence>
<dbReference type="OrthoDB" id="9801938at2"/>
<dbReference type="InterPro" id="IPR024185">
    <property type="entry name" value="FTHF_cligase-like_sf"/>
</dbReference>
<gene>
    <name evidence="6" type="ORF">ET418_10445</name>
</gene>
<feature type="binding site" evidence="4">
    <location>
        <begin position="3"/>
        <end position="7"/>
    </location>
    <ligand>
        <name>ATP</name>
        <dbReference type="ChEBI" id="CHEBI:30616"/>
    </ligand>
</feature>
<comment type="cofactor">
    <cofactor evidence="5">
        <name>Mg(2+)</name>
        <dbReference type="ChEBI" id="CHEBI:18420"/>
    </cofactor>
</comment>
<dbReference type="EMBL" id="SRSD01000005">
    <property type="protein sequence ID" value="KAA0891844.1"/>
    <property type="molecule type" value="Genomic_DNA"/>
</dbReference>
<name>A0A5A9XG33_9BACT</name>
<dbReference type="AlphaFoldDB" id="A0A5A9XG33"/>
<dbReference type="PANTHER" id="PTHR23407:SF1">
    <property type="entry name" value="5-FORMYLTETRAHYDROFOLATE CYCLO-LIGASE"/>
    <property type="match status" value="1"/>
</dbReference>
<dbReference type="InterPro" id="IPR002698">
    <property type="entry name" value="FTHF_cligase"/>
</dbReference>
<keyword evidence="3 4" id="KW-0067">ATP-binding</keyword>
<evidence type="ECO:0000313" key="6">
    <source>
        <dbReference type="EMBL" id="KAA0891844.1"/>
    </source>
</evidence>
<organism evidence="6 7">
    <name type="scientific">Oryzomonas rubra</name>
    <dbReference type="NCBI Taxonomy" id="2509454"/>
    <lineage>
        <taxon>Bacteria</taxon>
        <taxon>Pseudomonadati</taxon>
        <taxon>Thermodesulfobacteriota</taxon>
        <taxon>Desulfuromonadia</taxon>
        <taxon>Geobacterales</taxon>
        <taxon>Geobacteraceae</taxon>
        <taxon>Oryzomonas</taxon>
    </lineage>
</organism>
<dbReference type="GO" id="GO:0005524">
    <property type="term" value="F:ATP binding"/>
    <property type="evidence" value="ECO:0007669"/>
    <property type="project" value="UniProtKB-KW"/>
</dbReference>
<dbReference type="GO" id="GO:0035999">
    <property type="term" value="P:tetrahydrofolate interconversion"/>
    <property type="evidence" value="ECO:0007669"/>
    <property type="project" value="TreeGrafter"/>
</dbReference>
<dbReference type="PIRSF" id="PIRSF006806">
    <property type="entry name" value="FTHF_cligase"/>
    <property type="match status" value="1"/>
</dbReference>
<comment type="catalytic activity">
    <reaction evidence="5">
        <text>(6S)-5-formyl-5,6,7,8-tetrahydrofolate + ATP = (6R)-5,10-methenyltetrahydrofolate + ADP + phosphate</text>
        <dbReference type="Rhea" id="RHEA:10488"/>
        <dbReference type="ChEBI" id="CHEBI:30616"/>
        <dbReference type="ChEBI" id="CHEBI:43474"/>
        <dbReference type="ChEBI" id="CHEBI:57455"/>
        <dbReference type="ChEBI" id="CHEBI:57457"/>
        <dbReference type="ChEBI" id="CHEBI:456216"/>
        <dbReference type="EC" id="6.3.3.2"/>
    </reaction>
</comment>
<keyword evidence="5" id="KW-0479">Metal-binding</keyword>
<keyword evidence="7" id="KW-1185">Reference proteome</keyword>
<evidence type="ECO:0000256" key="2">
    <source>
        <dbReference type="ARBA" id="ARBA00022741"/>
    </source>
</evidence>
<evidence type="ECO:0000256" key="5">
    <source>
        <dbReference type="RuleBase" id="RU361279"/>
    </source>
</evidence>
<evidence type="ECO:0000256" key="1">
    <source>
        <dbReference type="ARBA" id="ARBA00010638"/>
    </source>
</evidence>
<reference evidence="6 7" key="1">
    <citation type="submission" date="2019-04" db="EMBL/GenBank/DDBJ databases">
        <title>Geobacter ruber sp. nov., ferric-reducing bacteria isolated from paddy soil.</title>
        <authorList>
            <person name="Xu Z."/>
            <person name="Masuda Y."/>
            <person name="Itoh H."/>
            <person name="Senoo K."/>
        </authorList>
    </citation>
    <scope>NUCLEOTIDE SEQUENCE [LARGE SCALE GENOMIC DNA]</scope>
    <source>
        <strain evidence="6 7">Red88</strain>
    </source>
</reference>
<dbReference type="NCBIfam" id="TIGR02727">
    <property type="entry name" value="MTHFS_bact"/>
    <property type="match status" value="1"/>
</dbReference>
<keyword evidence="2 4" id="KW-0547">Nucleotide-binding</keyword>
<dbReference type="Gene3D" id="3.40.50.10420">
    <property type="entry name" value="NagB/RpiA/CoA transferase-like"/>
    <property type="match status" value="1"/>
</dbReference>